<dbReference type="PATRIC" id="fig|1200352.3.peg.973"/>
<accession>S4XG26</accession>
<dbReference type="STRING" id="1200352.A606_04805"/>
<dbReference type="EMBL" id="CP003696">
    <property type="protein sequence ID" value="AGP30610.1"/>
    <property type="molecule type" value="Genomic_DNA"/>
</dbReference>
<organism evidence="2 3">
    <name type="scientific">Corynebacterium terpenotabidum Y-11</name>
    <dbReference type="NCBI Taxonomy" id="1200352"/>
    <lineage>
        <taxon>Bacteria</taxon>
        <taxon>Bacillati</taxon>
        <taxon>Actinomycetota</taxon>
        <taxon>Actinomycetes</taxon>
        <taxon>Mycobacteriales</taxon>
        <taxon>Corynebacteriaceae</taxon>
        <taxon>Corynebacterium</taxon>
    </lineage>
</organism>
<feature type="transmembrane region" description="Helical" evidence="1">
    <location>
        <begin position="47"/>
        <end position="64"/>
    </location>
</feature>
<feature type="transmembrane region" description="Helical" evidence="1">
    <location>
        <begin position="24"/>
        <end position="41"/>
    </location>
</feature>
<dbReference type="AlphaFoldDB" id="S4XG26"/>
<proteinExistence type="predicted"/>
<keyword evidence="1" id="KW-0472">Membrane</keyword>
<gene>
    <name evidence="2" type="ORF">A606_04805</name>
</gene>
<evidence type="ECO:0000256" key="1">
    <source>
        <dbReference type="SAM" id="Phobius"/>
    </source>
</evidence>
<dbReference type="HOGENOM" id="CLU_193596_0_0_11"/>
<dbReference type="Proteomes" id="UP000014809">
    <property type="component" value="Chromosome"/>
</dbReference>
<name>S4XG26_9CORY</name>
<dbReference type="RefSeq" id="WP_020440972.1">
    <property type="nucleotide sequence ID" value="NC_021663.1"/>
</dbReference>
<protein>
    <submittedName>
        <fullName evidence="2">Uncharacterized protein</fullName>
    </submittedName>
</protein>
<sequence length="74" mass="8027">MSMDNYSGNPVAQRKAEVRKHSRTLQISGGVVVAGILLGLFTTKFFFVVALVALVVGIVSGVKINQIVNHKDTW</sequence>
<evidence type="ECO:0000313" key="2">
    <source>
        <dbReference type="EMBL" id="AGP30610.1"/>
    </source>
</evidence>
<dbReference type="KEGG" id="cter:A606_04805"/>
<reference evidence="2 3" key="1">
    <citation type="submission" date="2012-06" db="EMBL/GenBank/DDBJ databases">
        <title>Complete genome sequence of Corynebacterium terpenotabidum Y-11 (=DSM 44721).</title>
        <authorList>
            <person name="Ruckert C."/>
            <person name="Albersmeier A."/>
            <person name="Al-Dilaimi A."/>
            <person name="Szczepanowski R."/>
            <person name="Kalinowski J."/>
        </authorList>
    </citation>
    <scope>NUCLEOTIDE SEQUENCE [LARGE SCALE GENOMIC DNA]</scope>
    <source>
        <strain evidence="2 3">Y-11</strain>
    </source>
</reference>
<keyword evidence="1" id="KW-0812">Transmembrane</keyword>
<keyword evidence="3" id="KW-1185">Reference proteome</keyword>
<keyword evidence="1" id="KW-1133">Transmembrane helix</keyword>
<evidence type="ECO:0000313" key="3">
    <source>
        <dbReference type="Proteomes" id="UP000014809"/>
    </source>
</evidence>